<proteinExistence type="predicted"/>
<evidence type="ECO:0000313" key="2">
    <source>
        <dbReference type="EMBL" id="MDY4378697.1"/>
    </source>
</evidence>
<feature type="signal peptide" evidence="1">
    <location>
        <begin position="1"/>
        <end position="22"/>
    </location>
</feature>
<sequence length="182" mass="20500">MKRLLRSANAAVILTAAGCAFIPDHTFFVPPPQSAHAPWLRIVDNTEQTSLYQMLNGESKGGLIRSSEWVLQNTVDRGMPKVAGEKYNIDYYETPLIAGAETEVVNVYVEGKHTCLVDTYFTPEEGKFYQFQLETDTLRFRCRVHASEIVKDSNGMWQLKPLNTVRYTAKAGSGWHPMHSGM</sequence>
<gene>
    <name evidence="2" type="ORF">SOV92_12775</name>
</gene>
<name>A0AAW9H372_9GAMM</name>
<protein>
    <recommendedName>
        <fullName evidence="4">Lipoprotein</fullName>
    </recommendedName>
</protein>
<feature type="chain" id="PRO_5043779476" description="Lipoprotein" evidence="1">
    <location>
        <begin position="23"/>
        <end position="182"/>
    </location>
</feature>
<comment type="caution">
    <text evidence="2">The sequence shown here is derived from an EMBL/GenBank/DDBJ whole genome shotgun (WGS) entry which is preliminary data.</text>
</comment>
<accession>A0AAW9H372</accession>
<organism evidence="2 3">
    <name type="scientific">Pectobacterium brasiliense</name>
    <dbReference type="NCBI Taxonomy" id="180957"/>
    <lineage>
        <taxon>Bacteria</taxon>
        <taxon>Pseudomonadati</taxon>
        <taxon>Pseudomonadota</taxon>
        <taxon>Gammaproteobacteria</taxon>
        <taxon>Enterobacterales</taxon>
        <taxon>Pectobacteriaceae</taxon>
        <taxon>Pectobacterium</taxon>
    </lineage>
</organism>
<dbReference type="RefSeq" id="WP_233991124.1">
    <property type="nucleotide sequence ID" value="NZ_CAKLIH010000028.1"/>
</dbReference>
<keyword evidence="1" id="KW-0732">Signal</keyword>
<evidence type="ECO:0000256" key="1">
    <source>
        <dbReference type="SAM" id="SignalP"/>
    </source>
</evidence>
<dbReference type="AlphaFoldDB" id="A0AAW9H372"/>
<evidence type="ECO:0008006" key="4">
    <source>
        <dbReference type="Google" id="ProtNLM"/>
    </source>
</evidence>
<reference evidence="2" key="1">
    <citation type="submission" date="2023-11" db="EMBL/GenBank/DDBJ databases">
        <title>Comparative genomics revealed phylogeny of phytopathogenic Pectobacterium aroidearum based on whole-genome sequencing and function of putative horizontal acquire islands in P. aroidearum PccS1.</title>
        <authorList>
            <person name="Fan J."/>
            <person name="Yang L."/>
        </authorList>
    </citation>
    <scope>NUCLEOTIDE SEQUENCE</scope>
    <source>
        <strain evidence="2">NJAU140</strain>
    </source>
</reference>
<dbReference type="Proteomes" id="UP001269968">
    <property type="component" value="Unassembled WGS sequence"/>
</dbReference>
<evidence type="ECO:0000313" key="3">
    <source>
        <dbReference type="Proteomes" id="UP001269968"/>
    </source>
</evidence>
<dbReference type="PROSITE" id="PS51257">
    <property type="entry name" value="PROKAR_LIPOPROTEIN"/>
    <property type="match status" value="1"/>
</dbReference>
<dbReference type="EMBL" id="JAXHOZ010000049">
    <property type="protein sequence ID" value="MDY4378697.1"/>
    <property type="molecule type" value="Genomic_DNA"/>
</dbReference>